<accession>A0AA42FN84</accession>
<dbReference type="Gene3D" id="3.40.1580.10">
    <property type="entry name" value="SMI1/KNR4-like"/>
    <property type="match status" value="1"/>
</dbReference>
<dbReference type="Proteomes" id="UP001156701">
    <property type="component" value="Unassembled WGS sequence"/>
</dbReference>
<keyword evidence="5" id="KW-1185">Reference proteome</keyword>
<evidence type="ECO:0000313" key="5">
    <source>
        <dbReference type="Proteomes" id="UP001176478"/>
    </source>
</evidence>
<reference evidence="2" key="1">
    <citation type="submission" date="2023-03" db="EMBL/GenBank/DDBJ databases">
        <title>a new species belonging to Providencia genus.</title>
        <authorList>
            <person name="Yang W."/>
            <person name="Hu F."/>
            <person name="Shen S."/>
            <person name="Ding L."/>
            <person name="Yin D."/>
        </authorList>
    </citation>
    <scope>NUCLEOTIDE SEQUENCE</scope>
    <source>
        <strain evidence="2">CRE-3FA-0001</strain>
    </source>
</reference>
<evidence type="ECO:0000313" key="4">
    <source>
        <dbReference type="Proteomes" id="UP001156701"/>
    </source>
</evidence>
<protein>
    <submittedName>
        <fullName evidence="2">SMI1/KNR4 family protein</fullName>
    </submittedName>
</protein>
<organism evidence="2 4">
    <name type="scientific">Providencia huashanensis</name>
    <dbReference type="NCBI Taxonomy" id="3037798"/>
    <lineage>
        <taxon>Bacteria</taxon>
        <taxon>Pseudomonadati</taxon>
        <taxon>Pseudomonadota</taxon>
        <taxon>Gammaproteobacteria</taxon>
        <taxon>Enterobacterales</taxon>
        <taxon>Morganellaceae</taxon>
        <taxon>Providencia</taxon>
    </lineage>
</organism>
<dbReference type="AlphaFoldDB" id="A0AA42FN84"/>
<proteinExistence type="predicted"/>
<dbReference type="SUPFAM" id="SSF160631">
    <property type="entry name" value="SMI1/KNR4-like"/>
    <property type="match status" value="1"/>
</dbReference>
<reference evidence="3" key="3">
    <citation type="journal article" date="2024" name="Int. J. Antimicrob. Agents">
        <title>Identification of a novel Providencia species showing multi-drug-resistant in three patients with hospital-acquired infection.</title>
        <authorList>
            <person name="Yang W."/>
            <person name="Chen J."/>
            <person name="Yang F."/>
            <person name="Ji P."/>
            <person name="Shen S."/>
            <person name="Yin D."/>
            <person name="Hu F."/>
        </authorList>
    </citation>
    <scope>NUCLEOTIDE SEQUENCE</scope>
    <source>
        <strain evidence="3">CRE-138-0111</strain>
    </source>
</reference>
<gene>
    <name evidence="2" type="ORF">P7V44_15185</name>
    <name evidence="3" type="ORF">Q5E86_00640</name>
</gene>
<name>A0AA42FN84_9GAMM</name>
<evidence type="ECO:0000313" key="3">
    <source>
        <dbReference type="EMBL" id="MDO7854905.1"/>
    </source>
</evidence>
<dbReference type="EMBL" id="JAUQTG010000001">
    <property type="protein sequence ID" value="MDO7854905.1"/>
    <property type="molecule type" value="Genomic_DNA"/>
</dbReference>
<dbReference type="Pfam" id="PF09346">
    <property type="entry name" value="SMI1_KNR4"/>
    <property type="match status" value="1"/>
</dbReference>
<evidence type="ECO:0000313" key="2">
    <source>
        <dbReference type="EMBL" id="MDG4697582.1"/>
    </source>
</evidence>
<sequence>MPPEQFHELIWETLQQINKKDFHVVAAHSPTEEAIRDLENVTGITLPEDFLRFSQRTNGLCVLAQEDTWPEAKLFDVGPAWTFYRGLVILGIETEELPEWASIKTAYNSLREIYEVTDVLPLLKIIGDGNHYWGIKQDGSYVEVFDGEATSLECHFTDIYHAEIESLIQRQKDMSELIKKRKSK</sequence>
<comment type="caution">
    <text evidence="2">The sequence shown here is derived from an EMBL/GenBank/DDBJ whole genome shotgun (WGS) entry which is preliminary data.</text>
</comment>
<evidence type="ECO:0000259" key="1">
    <source>
        <dbReference type="Pfam" id="PF09346"/>
    </source>
</evidence>
<reference evidence="3" key="2">
    <citation type="submission" date="2023-07" db="EMBL/GenBank/DDBJ databases">
        <authorList>
            <person name="Yang W."/>
            <person name="Chen J."/>
            <person name="Ji P."/>
            <person name="Hu F."/>
        </authorList>
    </citation>
    <scope>NUCLEOTIDE SEQUENCE</scope>
    <source>
        <strain evidence="3">CRE-138-0111</strain>
    </source>
</reference>
<dbReference type="EMBL" id="JARRYG010000017">
    <property type="protein sequence ID" value="MDG4697582.1"/>
    <property type="molecule type" value="Genomic_DNA"/>
</dbReference>
<dbReference type="Proteomes" id="UP001176478">
    <property type="component" value="Unassembled WGS sequence"/>
</dbReference>
<feature type="domain" description="Knr4/Smi1-like" evidence="1">
    <location>
        <begin position="30"/>
        <end position="142"/>
    </location>
</feature>
<dbReference type="InterPro" id="IPR037883">
    <property type="entry name" value="Knr4/Smi1-like_sf"/>
</dbReference>
<dbReference type="RefSeq" id="WP_210814378.1">
    <property type="nucleotide sequence ID" value="NZ_JARRYG010000017.1"/>
</dbReference>
<dbReference type="InterPro" id="IPR018958">
    <property type="entry name" value="Knr4/Smi1-like_dom"/>
</dbReference>